<dbReference type="Proteomes" id="UP001164929">
    <property type="component" value="Chromosome 18"/>
</dbReference>
<name>A0AAD6LCL8_9ROSI</name>
<accession>A0AAD6LCL8</accession>
<comment type="caution">
    <text evidence="1">The sequence shown here is derived from an EMBL/GenBank/DDBJ whole genome shotgun (WGS) entry which is preliminary data.</text>
</comment>
<organism evidence="1 2">
    <name type="scientific">Populus alba x Populus x berolinensis</name>
    <dbReference type="NCBI Taxonomy" id="444605"/>
    <lineage>
        <taxon>Eukaryota</taxon>
        <taxon>Viridiplantae</taxon>
        <taxon>Streptophyta</taxon>
        <taxon>Embryophyta</taxon>
        <taxon>Tracheophyta</taxon>
        <taxon>Spermatophyta</taxon>
        <taxon>Magnoliopsida</taxon>
        <taxon>eudicotyledons</taxon>
        <taxon>Gunneridae</taxon>
        <taxon>Pentapetalae</taxon>
        <taxon>rosids</taxon>
        <taxon>fabids</taxon>
        <taxon>Malpighiales</taxon>
        <taxon>Salicaceae</taxon>
        <taxon>Saliceae</taxon>
        <taxon>Populus</taxon>
    </lineage>
</organism>
<protein>
    <submittedName>
        <fullName evidence="1">Uncharacterized protein</fullName>
    </submittedName>
</protein>
<evidence type="ECO:0000313" key="2">
    <source>
        <dbReference type="Proteomes" id="UP001164929"/>
    </source>
</evidence>
<dbReference type="EMBL" id="JAQIZT010000018">
    <property type="protein sequence ID" value="KAJ6958207.1"/>
    <property type="molecule type" value="Genomic_DNA"/>
</dbReference>
<reference evidence="1 2" key="1">
    <citation type="journal article" date="2023" name="Mol. Ecol. Resour.">
        <title>Chromosome-level genome assembly of a triploid poplar Populus alba 'Berolinensis'.</title>
        <authorList>
            <person name="Chen S."/>
            <person name="Yu Y."/>
            <person name="Wang X."/>
            <person name="Wang S."/>
            <person name="Zhang T."/>
            <person name="Zhou Y."/>
            <person name="He R."/>
            <person name="Meng N."/>
            <person name="Wang Y."/>
            <person name="Liu W."/>
            <person name="Liu Z."/>
            <person name="Liu J."/>
            <person name="Guo Q."/>
            <person name="Huang H."/>
            <person name="Sederoff R.R."/>
            <person name="Wang G."/>
            <person name="Qu G."/>
            <person name="Chen S."/>
        </authorList>
    </citation>
    <scope>NUCLEOTIDE SEQUENCE [LARGE SCALE GENOMIC DNA]</scope>
    <source>
        <strain evidence="1">SC-2020</strain>
    </source>
</reference>
<keyword evidence="2" id="KW-1185">Reference proteome</keyword>
<proteinExistence type="predicted"/>
<evidence type="ECO:0000313" key="1">
    <source>
        <dbReference type="EMBL" id="KAJ6958207.1"/>
    </source>
</evidence>
<gene>
    <name evidence="1" type="ORF">NC653_039991</name>
</gene>
<sequence length="67" mass="7496">MELPREPPQILRGVFKAEGSRSSMQGVTAFHFNKPSTLPRRNLLSISVRFSPSICTSSSDFFSESFT</sequence>
<dbReference type="AlphaFoldDB" id="A0AAD6LCL8"/>